<gene>
    <name evidence="4 6" type="primary">rpmI</name>
    <name evidence="6" type="ORF">C1280_36790</name>
</gene>
<dbReference type="HAMAP" id="MF_00514">
    <property type="entry name" value="Ribosomal_bL35"/>
    <property type="match status" value="1"/>
</dbReference>
<dbReference type="GO" id="GO:0003735">
    <property type="term" value="F:structural constituent of ribosome"/>
    <property type="evidence" value="ECO:0007669"/>
    <property type="project" value="InterPro"/>
</dbReference>
<dbReference type="InterPro" id="IPR021137">
    <property type="entry name" value="Ribosomal_bL35-like"/>
</dbReference>
<evidence type="ECO:0000256" key="4">
    <source>
        <dbReference type="HAMAP-Rule" id="MF_00514"/>
    </source>
</evidence>
<dbReference type="GO" id="GO:0005840">
    <property type="term" value="C:ribosome"/>
    <property type="evidence" value="ECO:0007669"/>
    <property type="project" value="UniProtKB-KW"/>
</dbReference>
<dbReference type="NCBIfam" id="TIGR00001">
    <property type="entry name" value="rpmI_bact"/>
    <property type="match status" value="1"/>
</dbReference>
<dbReference type="GO" id="GO:0006412">
    <property type="term" value="P:translation"/>
    <property type="evidence" value="ECO:0007669"/>
    <property type="project" value="UniProtKB-UniRule"/>
</dbReference>
<name>A0A2Z3HJI8_9BACT</name>
<evidence type="ECO:0000256" key="3">
    <source>
        <dbReference type="ARBA" id="ARBA00023274"/>
    </source>
</evidence>
<evidence type="ECO:0000256" key="5">
    <source>
        <dbReference type="RuleBase" id="RU000568"/>
    </source>
</evidence>
<dbReference type="InterPro" id="IPR037229">
    <property type="entry name" value="Ribosomal_bL35_sf"/>
</dbReference>
<evidence type="ECO:0000313" key="7">
    <source>
        <dbReference type="Proteomes" id="UP000245802"/>
    </source>
</evidence>
<protein>
    <recommendedName>
        <fullName evidence="4">Large ribosomal subunit protein bL35</fullName>
    </recommendedName>
</protein>
<dbReference type="OrthoDB" id="287460at2"/>
<dbReference type="Proteomes" id="UP000245802">
    <property type="component" value="Chromosome"/>
</dbReference>
<comment type="similarity">
    <text evidence="1 4 5">Belongs to the bacterial ribosomal protein bL35 family.</text>
</comment>
<sequence>MATKNKTNKSVKKRIRVTATGKLKYGKVGRRHLNAHIKTKRKRQLRKAGIIGDRPRVQKKYKIALGVL</sequence>
<dbReference type="SUPFAM" id="SSF143034">
    <property type="entry name" value="L35p-like"/>
    <property type="match status" value="1"/>
</dbReference>
<proteinExistence type="inferred from homology"/>
<dbReference type="PROSITE" id="PS00936">
    <property type="entry name" value="RIBOSOMAL_L35"/>
    <property type="match status" value="1"/>
</dbReference>
<evidence type="ECO:0000256" key="2">
    <source>
        <dbReference type="ARBA" id="ARBA00022980"/>
    </source>
</evidence>
<evidence type="ECO:0000256" key="1">
    <source>
        <dbReference type="ARBA" id="ARBA00006598"/>
    </source>
</evidence>
<dbReference type="AlphaFoldDB" id="A0A2Z3HJI8"/>
<dbReference type="InterPro" id="IPR001706">
    <property type="entry name" value="Ribosomal_bL35"/>
</dbReference>
<dbReference type="Pfam" id="PF01632">
    <property type="entry name" value="Ribosomal_L35p"/>
    <property type="match status" value="1"/>
</dbReference>
<dbReference type="GO" id="GO:1990904">
    <property type="term" value="C:ribonucleoprotein complex"/>
    <property type="evidence" value="ECO:0007669"/>
    <property type="project" value="UniProtKB-KW"/>
</dbReference>
<dbReference type="InterPro" id="IPR018265">
    <property type="entry name" value="Ribosomal_bL35_CS"/>
</dbReference>
<keyword evidence="2 4" id="KW-0689">Ribosomal protein</keyword>
<accession>A0A2Z3HJI8</accession>
<organism evidence="6 7">
    <name type="scientific">Gemmata obscuriglobus</name>
    <dbReference type="NCBI Taxonomy" id="114"/>
    <lineage>
        <taxon>Bacteria</taxon>
        <taxon>Pseudomonadati</taxon>
        <taxon>Planctomycetota</taxon>
        <taxon>Planctomycetia</taxon>
        <taxon>Gemmatales</taxon>
        <taxon>Gemmataceae</taxon>
        <taxon>Gemmata</taxon>
    </lineage>
</organism>
<reference evidence="6 7" key="1">
    <citation type="submission" date="2018-01" db="EMBL/GenBank/DDBJ databases">
        <title>G. obscuriglobus.</title>
        <authorList>
            <person name="Franke J."/>
            <person name="Blomberg W."/>
            <person name="Selmecki A."/>
        </authorList>
    </citation>
    <scope>NUCLEOTIDE SEQUENCE [LARGE SCALE GENOMIC DNA]</scope>
    <source>
        <strain evidence="6 7">DSM 5831</strain>
    </source>
</reference>
<dbReference type="KEGG" id="gog:C1280_36790"/>
<keyword evidence="3 4" id="KW-0687">Ribonucleoprotein</keyword>
<dbReference type="Gene3D" id="4.10.410.60">
    <property type="match status" value="1"/>
</dbReference>
<dbReference type="RefSeq" id="WP_010044582.1">
    <property type="nucleotide sequence ID" value="NZ_CP025958.1"/>
</dbReference>
<dbReference type="EMBL" id="CP025958">
    <property type="protein sequence ID" value="AWM42004.1"/>
    <property type="molecule type" value="Genomic_DNA"/>
</dbReference>
<keyword evidence="7" id="KW-1185">Reference proteome</keyword>
<dbReference type="PRINTS" id="PR00064">
    <property type="entry name" value="RIBOSOMALL35"/>
</dbReference>
<evidence type="ECO:0000313" key="6">
    <source>
        <dbReference type="EMBL" id="AWM42004.1"/>
    </source>
</evidence>